<evidence type="ECO:0000313" key="2">
    <source>
        <dbReference type="Proteomes" id="UP000243127"/>
    </source>
</evidence>
<gene>
    <name evidence="1" type="ORF">HAN_3g463</name>
</gene>
<protein>
    <submittedName>
        <fullName evidence="1">Uncharacterized protein</fullName>
    </submittedName>
</protein>
<name>A9BL82_HEMAN</name>
<keyword evidence="1" id="KW-0542">Nucleomorph</keyword>
<proteinExistence type="predicted"/>
<sequence length="429" mass="52074">MLTIFLKIILLKKKFNFWGYFWISFPLKNKNCKFLKILNFYKKNQKFFLNFFVSKKNFLNSFFHGLGERRKNIGILVFDCLKVTENLFFYLKEFNIYNIGFINFFKKNKNIYSSLSYSFFFKKKRNFFFFTIPPLHEKDSLWNDIFHFLFIEKKNLRNSILYFNFFCFLNIVEESLWILDSQYNKFLQRRIHGGKISMPPSFLMEFFGPKFYDNIWIISKNNNPKRKLKILKESELRKLSLNIQFSYNSKNFIFHNSMNKSDWLGAICKLPETFVSYAEYNKVCLDRTTKNHLRKVFRDQKRFMEINTIHSYEIDEFPEKNSEIKIKIFFELKNLKNYFPFNIFSLLPSGKQERAKILEDLDFPFPIEILKYFPGSNKRKTVVCWKIPKNPNQRSIIKKNTLILKEMKSFPIFYSRAMLKSINKEKNCT</sequence>
<organism evidence="1 2">
    <name type="scientific">Hemiselmis andersenii</name>
    <name type="common">Cryptophyte alga</name>
    <dbReference type="NCBI Taxonomy" id="464988"/>
    <lineage>
        <taxon>Eukaryota</taxon>
        <taxon>Cryptophyceae</taxon>
        <taxon>Cryptomonadales</taxon>
        <taxon>Hemiselmidaceae</taxon>
        <taxon>Hemiselmis</taxon>
    </lineage>
</organism>
<dbReference type="EMBL" id="CP000883">
    <property type="protein sequence ID" value="ABW98265.1"/>
    <property type="molecule type" value="Genomic_DNA"/>
</dbReference>
<reference evidence="1 2" key="1">
    <citation type="journal article" date="2007" name="Proc. Natl. Acad. Sci. U.S.A.">
        <title>Nucleomorph genome of Hemiselmis andersenii reveals complete intron loss and compaction as a driver of protein structure and function.</title>
        <authorList>
            <person name="Lane C.E."/>
            <person name="van den Heuvel K."/>
            <person name="Kozera C."/>
            <person name="Curtis B.A."/>
            <person name="Parsons B.J."/>
            <person name="Bowman S."/>
            <person name="Archibald J.M."/>
        </authorList>
    </citation>
    <scope>NUCLEOTIDE SEQUENCE [LARGE SCALE GENOMIC DNA]</scope>
    <source>
        <strain evidence="1 2">CCMP644</strain>
    </source>
</reference>
<dbReference type="Proteomes" id="UP000243127">
    <property type="component" value="Nucleomorph 3"/>
</dbReference>
<dbReference type="GeneID" id="5739496"/>
<accession>A9BL82</accession>
<dbReference type="AlphaFoldDB" id="A9BL82"/>
<dbReference type="RefSeq" id="XP_001712590.1">
    <property type="nucleotide sequence ID" value="XM_001712538.1"/>
</dbReference>
<evidence type="ECO:0000313" key="1">
    <source>
        <dbReference type="EMBL" id="ABW98265.1"/>
    </source>
</evidence>
<geneLocation type="nucleomorph" evidence="1"/>